<dbReference type="Gene3D" id="3.40.50.300">
    <property type="entry name" value="P-loop containing nucleotide triphosphate hydrolases"/>
    <property type="match status" value="1"/>
</dbReference>
<keyword evidence="7 12" id="KW-0805">Transcription regulation</keyword>
<dbReference type="Gene3D" id="3.30.450.40">
    <property type="match status" value="1"/>
</dbReference>
<comment type="function">
    <text evidence="1 12">Required for activation of most nif operons, which are directly involved in nitrogen fixation.</text>
</comment>
<dbReference type="STRING" id="80876.SAMN05421779_105121"/>
<dbReference type="Pfam" id="PF01590">
    <property type="entry name" value="GAF"/>
    <property type="match status" value="1"/>
</dbReference>
<keyword evidence="10 12" id="KW-0804">Transcription</keyword>
<dbReference type="PROSITE" id="PS50045">
    <property type="entry name" value="SIGMA54_INTERACT_4"/>
    <property type="match status" value="1"/>
</dbReference>
<dbReference type="InterPro" id="IPR003018">
    <property type="entry name" value="GAF"/>
</dbReference>
<dbReference type="SUPFAM" id="SSF52540">
    <property type="entry name" value="P-loop containing nucleoside triphosphate hydrolases"/>
    <property type="match status" value="1"/>
</dbReference>
<dbReference type="SUPFAM" id="SSF55781">
    <property type="entry name" value="GAF domain-like"/>
    <property type="match status" value="1"/>
</dbReference>
<dbReference type="Pfam" id="PF25601">
    <property type="entry name" value="AAA_lid_14"/>
    <property type="match status" value="1"/>
</dbReference>
<dbReference type="NCBIfam" id="TIGR01817">
    <property type="entry name" value="nifA"/>
    <property type="match status" value="1"/>
</dbReference>
<protein>
    <recommendedName>
        <fullName evidence="3 12">Nif-specific regulatory protein</fullName>
    </recommendedName>
</protein>
<evidence type="ECO:0000256" key="4">
    <source>
        <dbReference type="ARBA" id="ARBA00022741"/>
    </source>
</evidence>
<evidence type="ECO:0000256" key="7">
    <source>
        <dbReference type="ARBA" id="ARBA00023015"/>
    </source>
</evidence>
<dbReference type="PANTHER" id="PTHR32071">
    <property type="entry name" value="TRANSCRIPTIONAL REGULATORY PROTEIN"/>
    <property type="match status" value="1"/>
</dbReference>
<dbReference type="Pfam" id="PF02954">
    <property type="entry name" value="HTH_8"/>
    <property type="match status" value="1"/>
</dbReference>
<evidence type="ECO:0000313" key="14">
    <source>
        <dbReference type="EMBL" id="SIS97706.1"/>
    </source>
</evidence>
<dbReference type="OrthoDB" id="9770562at2"/>
<keyword evidence="9 12" id="KW-0010">Activator</keyword>
<proteinExistence type="predicted"/>
<dbReference type="GO" id="GO:0003700">
    <property type="term" value="F:DNA-binding transcription factor activity"/>
    <property type="evidence" value="ECO:0007669"/>
    <property type="project" value="UniProtKB-UniRule"/>
</dbReference>
<dbReference type="PROSITE" id="PS00675">
    <property type="entry name" value="SIGMA54_INTERACT_1"/>
    <property type="match status" value="1"/>
</dbReference>
<evidence type="ECO:0000256" key="5">
    <source>
        <dbReference type="ARBA" id="ARBA00022840"/>
    </source>
</evidence>
<dbReference type="SMART" id="SM00382">
    <property type="entry name" value="AAA"/>
    <property type="match status" value="1"/>
</dbReference>
<dbReference type="PRINTS" id="PR01590">
    <property type="entry name" value="HTHFIS"/>
</dbReference>
<keyword evidence="11 12" id="KW-0535">Nitrogen fixation</keyword>
<dbReference type="Proteomes" id="UP000185678">
    <property type="component" value="Unassembled WGS sequence"/>
</dbReference>
<dbReference type="PROSITE" id="PS00688">
    <property type="entry name" value="SIGMA54_INTERACT_3"/>
    <property type="match status" value="1"/>
</dbReference>
<dbReference type="PROSITE" id="PS00676">
    <property type="entry name" value="SIGMA54_INTERACT_2"/>
    <property type="match status" value="1"/>
</dbReference>
<dbReference type="GO" id="GO:0043565">
    <property type="term" value="F:sequence-specific DNA binding"/>
    <property type="evidence" value="ECO:0007669"/>
    <property type="project" value="InterPro"/>
</dbReference>
<dbReference type="InterPro" id="IPR025943">
    <property type="entry name" value="Sigma_54_int_dom_ATP-bd_2"/>
</dbReference>
<dbReference type="InterPro" id="IPR025944">
    <property type="entry name" value="Sigma_54_int_dom_CS"/>
</dbReference>
<comment type="subunit">
    <text evidence="2 12">Interacts with sigma-54.</text>
</comment>
<evidence type="ECO:0000256" key="8">
    <source>
        <dbReference type="ARBA" id="ARBA00023125"/>
    </source>
</evidence>
<organism evidence="14 15">
    <name type="scientific">Insolitispirillum peregrinum</name>
    <dbReference type="NCBI Taxonomy" id="80876"/>
    <lineage>
        <taxon>Bacteria</taxon>
        <taxon>Pseudomonadati</taxon>
        <taxon>Pseudomonadota</taxon>
        <taxon>Alphaproteobacteria</taxon>
        <taxon>Rhodospirillales</taxon>
        <taxon>Novispirillaceae</taxon>
        <taxon>Insolitispirillum</taxon>
    </lineage>
</organism>
<sequence length="584" mass="64930">MRGDDVGSTELSLISLYEISKILSSSLDIEKTFHDVLNLLSSYMQMRRGVVALAEGNGDVRLAAASHLSRDALKRGACRFPLQILERVVSTAMPVVMGNAREDANFADYLADHEEDDVVSVIAVPIKGAERTYGVLSIEREWDGGVQFKFESDVRFLTMVANLIAQTVRLHQSVASDRERLIQERARLQKALEKEADDRALSAITDIVGESPAMQRVFDEVRQVAPLKSTVLLRGESGTGKELVARAVHSLSNRKDKPFIKVNCAALPETLLESELFGHERGAFTGATQERKGRFEMASGGTLFLDEIGEISPSFQAKLLRILQEGEFERVGGNKTIKVDVRLISATNKNLEEAVSKGDFRADLYYRINVVPVFLPPLRERDGDIPRLVQYFLGKFNNENGRDMHISADALHIFCRCQFPGNVRELENCVNRVATMARGETISAVDMPCQRDQCLSAVLWRLDAQAKPVGGLGNAALDPRTAAREAVNRTHGHDHDEDVYARRARERELAEAHDHDHDFDDQDIFDGGDGEPLLGSGGLPQRDRLVTAMERSGWVQAKAARILGLTPRQVGYALKKYNIEIKRL</sequence>
<evidence type="ECO:0000313" key="15">
    <source>
        <dbReference type="Proteomes" id="UP000185678"/>
    </source>
</evidence>
<reference evidence="14 15" key="1">
    <citation type="submission" date="2017-01" db="EMBL/GenBank/DDBJ databases">
        <authorList>
            <person name="Mah S.A."/>
            <person name="Swanson W.J."/>
            <person name="Moy G.W."/>
            <person name="Vacquier V.D."/>
        </authorList>
    </citation>
    <scope>NUCLEOTIDE SEQUENCE [LARGE SCALE GENOMIC DNA]</scope>
    <source>
        <strain evidence="14 15">DSM 11589</strain>
    </source>
</reference>
<dbReference type="Pfam" id="PF00158">
    <property type="entry name" value="Sigma54_activat"/>
    <property type="match status" value="1"/>
</dbReference>
<evidence type="ECO:0000256" key="2">
    <source>
        <dbReference type="ARBA" id="ARBA00011135"/>
    </source>
</evidence>
<evidence type="ECO:0000256" key="12">
    <source>
        <dbReference type="RuleBase" id="RU368029"/>
    </source>
</evidence>
<gene>
    <name evidence="14" type="ORF">SAMN05421779_105121</name>
</gene>
<evidence type="ECO:0000256" key="1">
    <source>
        <dbReference type="ARBA" id="ARBA00002167"/>
    </source>
</evidence>
<dbReference type="InterPro" id="IPR029016">
    <property type="entry name" value="GAF-like_dom_sf"/>
</dbReference>
<evidence type="ECO:0000259" key="13">
    <source>
        <dbReference type="PROSITE" id="PS50045"/>
    </source>
</evidence>
<dbReference type="InterPro" id="IPR010113">
    <property type="entry name" value="Nif-specific_regulatory_prot"/>
</dbReference>
<keyword evidence="8 12" id="KW-0238">DNA-binding</keyword>
<dbReference type="PANTHER" id="PTHR32071:SF117">
    <property type="entry name" value="PTS-DEPENDENT DIHYDROXYACETONE KINASE OPERON REGULATORY PROTEIN-RELATED"/>
    <property type="match status" value="1"/>
</dbReference>
<dbReference type="RefSeq" id="WP_084194855.1">
    <property type="nucleotide sequence ID" value="NZ_FTOA01000005.1"/>
</dbReference>
<name>A0A1N7NH93_9PROT</name>
<dbReference type="CDD" id="cd00009">
    <property type="entry name" value="AAA"/>
    <property type="match status" value="1"/>
</dbReference>
<dbReference type="InterPro" id="IPR003593">
    <property type="entry name" value="AAA+_ATPase"/>
</dbReference>
<dbReference type="FunFam" id="3.40.50.300:FF:000006">
    <property type="entry name" value="DNA-binding transcriptional regulator NtrC"/>
    <property type="match status" value="1"/>
</dbReference>
<dbReference type="GO" id="GO:0005524">
    <property type="term" value="F:ATP binding"/>
    <property type="evidence" value="ECO:0007669"/>
    <property type="project" value="UniProtKB-KW"/>
</dbReference>
<dbReference type="InterPro" id="IPR002078">
    <property type="entry name" value="Sigma_54_int"/>
</dbReference>
<keyword evidence="15" id="KW-1185">Reference proteome</keyword>
<dbReference type="SMART" id="SM00065">
    <property type="entry name" value="GAF"/>
    <property type="match status" value="1"/>
</dbReference>
<dbReference type="InterPro" id="IPR002197">
    <property type="entry name" value="HTH_Fis"/>
</dbReference>
<dbReference type="Gene3D" id="1.10.8.60">
    <property type="match status" value="1"/>
</dbReference>
<evidence type="ECO:0000256" key="11">
    <source>
        <dbReference type="ARBA" id="ARBA00023231"/>
    </source>
</evidence>
<dbReference type="InterPro" id="IPR025662">
    <property type="entry name" value="Sigma_54_int_dom_ATP-bd_1"/>
</dbReference>
<keyword evidence="5" id="KW-0067">ATP-binding</keyword>
<keyword evidence="4" id="KW-0547">Nucleotide-binding</keyword>
<evidence type="ECO:0000256" key="10">
    <source>
        <dbReference type="ARBA" id="ARBA00023163"/>
    </source>
</evidence>
<evidence type="ECO:0000256" key="9">
    <source>
        <dbReference type="ARBA" id="ARBA00023159"/>
    </source>
</evidence>
<feature type="domain" description="Sigma-54 factor interaction" evidence="13">
    <location>
        <begin position="207"/>
        <end position="435"/>
    </location>
</feature>
<evidence type="ECO:0000256" key="3">
    <source>
        <dbReference type="ARBA" id="ARBA00015308"/>
    </source>
</evidence>
<dbReference type="InterPro" id="IPR027417">
    <property type="entry name" value="P-loop_NTPase"/>
</dbReference>
<dbReference type="GO" id="GO:0009399">
    <property type="term" value="P:nitrogen fixation"/>
    <property type="evidence" value="ECO:0007669"/>
    <property type="project" value="UniProtKB-UniRule"/>
</dbReference>
<dbReference type="Gene3D" id="1.10.10.60">
    <property type="entry name" value="Homeodomain-like"/>
    <property type="match status" value="1"/>
</dbReference>
<dbReference type="GO" id="GO:0000160">
    <property type="term" value="P:phosphorelay signal transduction system"/>
    <property type="evidence" value="ECO:0007669"/>
    <property type="project" value="UniProtKB-UniRule"/>
</dbReference>
<keyword evidence="6 12" id="KW-0902">Two-component regulatory system</keyword>
<dbReference type="AlphaFoldDB" id="A0A1N7NH93"/>
<dbReference type="InterPro" id="IPR058031">
    <property type="entry name" value="AAA_lid_NorR"/>
</dbReference>
<accession>A0A1N7NH93</accession>
<dbReference type="EMBL" id="FTOA01000005">
    <property type="protein sequence ID" value="SIS97706.1"/>
    <property type="molecule type" value="Genomic_DNA"/>
</dbReference>
<evidence type="ECO:0000256" key="6">
    <source>
        <dbReference type="ARBA" id="ARBA00023012"/>
    </source>
</evidence>